<dbReference type="InterPro" id="IPR013525">
    <property type="entry name" value="ABC2_TM"/>
</dbReference>
<evidence type="ECO:0000256" key="7">
    <source>
        <dbReference type="ARBA" id="ARBA00023136"/>
    </source>
</evidence>
<keyword evidence="3" id="KW-0813">Transport</keyword>
<gene>
    <name evidence="10" type="ORF">ASZ90_001435</name>
</gene>
<dbReference type="GO" id="GO:0005886">
    <property type="term" value="C:plasma membrane"/>
    <property type="evidence" value="ECO:0007669"/>
    <property type="project" value="UniProtKB-SubCell"/>
</dbReference>
<comment type="similarity">
    <text evidence="2">Belongs to the ABC-2 integral membrane protein family.</text>
</comment>
<keyword evidence="4" id="KW-1003">Cell membrane</keyword>
<dbReference type="EMBL" id="LNQE01000193">
    <property type="protein sequence ID" value="KUG28689.1"/>
    <property type="molecule type" value="Genomic_DNA"/>
</dbReference>
<feature type="transmembrane region" description="Helical" evidence="8">
    <location>
        <begin position="265"/>
        <end position="287"/>
    </location>
</feature>
<comment type="subcellular location">
    <subcellularLocation>
        <location evidence="1">Cell membrane</location>
        <topology evidence="1">Multi-pass membrane protein</topology>
    </subcellularLocation>
</comment>
<keyword evidence="5 8" id="KW-0812">Transmembrane</keyword>
<feature type="transmembrane region" description="Helical" evidence="8">
    <location>
        <begin position="187"/>
        <end position="209"/>
    </location>
</feature>
<accession>A0A0W8G6Q8</accession>
<name>A0A0W8G6Q8_9ZZZZ</name>
<proteinExistence type="inferred from homology"/>
<evidence type="ECO:0000256" key="8">
    <source>
        <dbReference type="SAM" id="Phobius"/>
    </source>
</evidence>
<dbReference type="Gene3D" id="3.40.1710.10">
    <property type="entry name" value="abc type-2 transporter like domain"/>
    <property type="match status" value="1"/>
</dbReference>
<evidence type="ECO:0000256" key="6">
    <source>
        <dbReference type="ARBA" id="ARBA00022989"/>
    </source>
</evidence>
<evidence type="ECO:0000256" key="4">
    <source>
        <dbReference type="ARBA" id="ARBA00022475"/>
    </source>
</evidence>
<keyword evidence="7 8" id="KW-0472">Membrane</keyword>
<dbReference type="InterPro" id="IPR047817">
    <property type="entry name" value="ABC2_TM_bact-type"/>
</dbReference>
<feature type="domain" description="ABC transmembrane type-2" evidence="9">
    <location>
        <begin position="149"/>
        <end position="379"/>
    </location>
</feature>
<feature type="transmembrane region" description="Helical" evidence="8">
    <location>
        <begin position="25"/>
        <end position="44"/>
    </location>
</feature>
<evidence type="ECO:0000256" key="2">
    <source>
        <dbReference type="ARBA" id="ARBA00007783"/>
    </source>
</evidence>
<evidence type="ECO:0000259" key="9">
    <source>
        <dbReference type="PROSITE" id="PS51012"/>
    </source>
</evidence>
<dbReference type="PANTHER" id="PTHR30294">
    <property type="entry name" value="MEMBRANE COMPONENT OF ABC TRANSPORTER YHHJ-RELATED"/>
    <property type="match status" value="1"/>
</dbReference>
<dbReference type="Pfam" id="PF12698">
    <property type="entry name" value="ABC2_membrane_3"/>
    <property type="match status" value="1"/>
</dbReference>
<feature type="transmembrane region" description="Helical" evidence="8">
    <location>
        <begin position="294"/>
        <end position="316"/>
    </location>
</feature>
<dbReference type="GO" id="GO:0140359">
    <property type="term" value="F:ABC-type transporter activity"/>
    <property type="evidence" value="ECO:0007669"/>
    <property type="project" value="InterPro"/>
</dbReference>
<dbReference type="AlphaFoldDB" id="A0A0W8G6Q8"/>
<keyword evidence="6 8" id="KW-1133">Transmembrane helix</keyword>
<sequence length="381" mass="41145">MSLPAARRMAAITIKESLQILRDPSSILIGFILPVFLTLLSGYATNLDLADLSIGLALEDGSPEARSLAAAFTATPYFSVRLGRDRREFTEDMTRGRIRGLVVIPQTFGRDLARMDTADATSAQTPFQVIADGSEPNTATFLQNYAQGVWLSWMEIRAGQNGEPFVQLVEILPRTWFNQELLSLNSLLPGGMAINLTLIGALLTALVVAREWERGTMEALLATPISPLELLAGKLVPYFVLGLAALCICLLLTLAVFHVPYRGSAFALVAVSSVFLISALALGLFISTAAQNQFVASQIAILSAFLPAYFLSGYVFEPSGMPLPVRLLTHVIAAKYYVSCLKTLFLAGDAWPLLWPNIGGMAAIAAVLLGLTLAKTRRRIA</sequence>
<dbReference type="PROSITE" id="PS51012">
    <property type="entry name" value="ABC_TM2"/>
    <property type="match status" value="1"/>
</dbReference>
<dbReference type="InterPro" id="IPR051449">
    <property type="entry name" value="ABC-2_transporter_component"/>
</dbReference>
<protein>
    <submittedName>
        <fullName evidence="10">Abc transport system, permease component ybhS</fullName>
    </submittedName>
</protein>
<reference evidence="10" key="1">
    <citation type="journal article" date="2015" name="Proc. Natl. Acad. Sci. U.S.A.">
        <title>Networks of energetic and metabolic interactions define dynamics in microbial communities.</title>
        <authorList>
            <person name="Embree M."/>
            <person name="Liu J.K."/>
            <person name="Al-Bassam M.M."/>
            <person name="Zengler K."/>
        </authorList>
    </citation>
    <scope>NUCLEOTIDE SEQUENCE</scope>
</reference>
<comment type="caution">
    <text evidence="10">The sequence shown here is derived from an EMBL/GenBank/DDBJ whole genome shotgun (WGS) entry which is preliminary data.</text>
</comment>
<evidence type="ECO:0000256" key="1">
    <source>
        <dbReference type="ARBA" id="ARBA00004651"/>
    </source>
</evidence>
<feature type="transmembrane region" description="Helical" evidence="8">
    <location>
        <begin position="235"/>
        <end position="259"/>
    </location>
</feature>
<feature type="transmembrane region" description="Helical" evidence="8">
    <location>
        <begin position="353"/>
        <end position="374"/>
    </location>
</feature>
<evidence type="ECO:0000256" key="3">
    <source>
        <dbReference type="ARBA" id="ARBA00022448"/>
    </source>
</evidence>
<dbReference type="PANTHER" id="PTHR30294:SF29">
    <property type="entry name" value="MULTIDRUG ABC TRANSPORTER PERMEASE YBHS-RELATED"/>
    <property type="match status" value="1"/>
</dbReference>
<evidence type="ECO:0000256" key="5">
    <source>
        <dbReference type="ARBA" id="ARBA00022692"/>
    </source>
</evidence>
<organism evidence="10">
    <name type="scientific">hydrocarbon metagenome</name>
    <dbReference type="NCBI Taxonomy" id="938273"/>
    <lineage>
        <taxon>unclassified sequences</taxon>
        <taxon>metagenomes</taxon>
        <taxon>ecological metagenomes</taxon>
    </lineage>
</organism>
<evidence type="ECO:0000313" key="10">
    <source>
        <dbReference type="EMBL" id="KUG28689.1"/>
    </source>
</evidence>